<evidence type="ECO:0000313" key="1">
    <source>
        <dbReference type="EMBL" id="TKI65288.1"/>
    </source>
</evidence>
<comment type="caution">
    <text evidence="1">The sequence shown here is derived from an EMBL/GenBank/DDBJ whole genome shotgun (WGS) entry which is preliminary data.</text>
</comment>
<dbReference type="RefSeq" id="WP_107896540.1">
    <property type="nucleotide sequence ID" value="NZ_PYWM01000021.1"/>
</dbReference>
<sequence>MENFTQAFIKELKENMLLLHVNGTDVEVELTAEEAQQIYLAVDHGTFIVLFDLERQEIVSNITEAQLLKQFPETQLDEFKDAHITPADWQ</sequence>
<gene>
    <name evidence="1" type="ORF">FC756_17015</name>
</gene>
<dbReference type="AlphaFoldDB" id="A0A4U2YUS8"/>
<proteinExistence type="predicted"/>
<accession>A0A4U2YUS8</accession>
<dbReference type="EMBL" id="SZPU01000065">
    <property type="protein sequence ID" value="TKI65288.1"/>
    <property type="molecule type" value="Genomic_DNA"/>
</dbReference>
<keyword evidence="2" id="KW-1185">Reference proteome</keyword>
<dbReference type="Proteomes" id="UP000308744">
    <property type="component" value="Unassembled WGS sequence"/>
</dbReference>
<name>A0A4U2YUS8_9BACI</name>
<reference evidence="1 2" key="1">
    <citation type="submission" date="2019-04" db="EMBL/GenBank/DDBJ databases">
        <title>Lysinibacillus genome sequencing.</title>
        <authorList>
            <person name="Dunlap C."/>
        </authorList>
    </citation>
    <scope>NUCLEOTIDE SEQUENCE [LARGE SCALE GENOMIC DNA]</scope>
    <source>
        <strain evidence="1 2">CCTCC AB 2010389</strain>
    </source>
</reference>
<organism evidence="1 2">
    <name type="scientific">Lysinibacillus mangiferihumi</name>
    <dbReference type="NCBI Taxonomy" id="1130819"/>
    <lineage>
        <taxon>Bacteria</taxon>
        <taxon>Bacillati</taxon>
        <taxon>Bacillota</taxon>
        <taxon>Bacilli</taxon>
        <taxon>Bacillales</taxon>
        <taxon>Bacillaceae</taxon>
        <taxon>Lysinibacillus</taxon>
    </lineage>
</organism>
<protein>
    <submittedName>
        <fullName evidence="1">Uncharacterized protein</fullName>
    </submittedName>
</protein>
<evidence type="ECO:0000313" key="2">
    <source>
        <dbReference type="Proteomes" id="UP000308744"/>
    </source>
</evidence>